<proteinExistence type="predicted"/>
<reference evidence="1" key="1">
    <citation type="submission" date="2021-01" db="EMBL/GenBank/DDBJ databases">
        <authorList>
            <person name="Kaushik A."/>
        </authorList>
    </citation>
    <scope>NUCLEOTIDE SEQUENCE</scope>
    <source>
        <strain evidence="1">AG6-10EEA</strain>
    </source>
</reference>
<protein>
    <recommendedName>
        <fullName evidence="3">BTB domain-containing protein</fullName>
    </recommendedName>
</protein>
<dbReference type="Proteomes" id="UP000663853">
    <property type="component" value="Unassembled WGS sequence"/>
</dbReference>
<sequence>MSSHFPRTARNVEIRTTNQAFCVHEYYLNKFSIFATLIQAAKANDSETLSEPGGRTVLTCEQKVKGVDIYDTLRVIYASHIDGIPDFDSNIMASALRIASTFDYPGLRKFAISKLDAMELPASQRIQLSNEFLLPSWETLAFTELCSRAEPISHAEAEILGMTRFVEIARIREAQRTRWAVEPINEINEDLRQVLASSLKPGSSTSNDTSTQDNPEYQVVHNSLGVIVR</sequence>
<comment type="caution">
    <text evidence="1">The sequence shown here is derived from an EMBL/GenBank/DDBJ whole genome shotgun (WGS) entry which is preliminary data.</text>
</comment>
<accession>A0A8H3D3A4</accession>
<name>A0A8H3D3A4_9AGAM</name>
<dbReference type="AlphaFoldDB" id="A0A8H3D3A4"/>
<organism evidence="1 2">
    <name type="scientific">Rhizoctonia solani</name>
    <dbReference type="NCBI Taxonomy" id="456999"/>
    <lineage>
        <taxon>Eukaryota</taxon>
        <taxon>Fungi</taxon>
        <taxon>Dikarya</taxon>
        <taxon>Basidiomycota</taxon>
        <taxon>Agaricomycotina</taxon>
        <taxon>Agaricomycetes</taxon>
        <taxon>Cantharellales</taxon>
        <taxon>Ceratobasidiaceae</taxon>
        <taxon>Rhizoctonia</taxon>
    </lineage>
</organism>
<evidence type="ECO:0008006" key="3">
    <source>
        <dbReference type="Google" id="ProtNLM"/>
    </source>
</evidence>
<evidence type="ECO:0000313" key="1">
    <source>
        <dbReference type="EMBL" id="CAE6508653.1"/>
    </source>
</evidence>
<dbReference type="EMBL" id="CAJMXA010003638">
    <property type="protein sequence ID" value="CAE6508653.1"/>
    <property type="molecule type" value="Genomic_DNA"/>
</dbReference>
<gene>
    <name evidence="1" type="ORF">RDB_LOCUS123860</name>
</gene>
<evidence type="ECO:0000313" key="2">
    <source>
        <dbReference type="Proteomes" id="UP000663853"/>
    </source>
</evidence>